<proteinExistence type="inferred from homology"/>
<protein>
    <recommendedName>
        <fullName evidence="7">Endoribonuclease YbeY</fullName>
        <ecNumber evidence="7">3.1.-.-</ecNumber>
    </recommendedName>
</protein>
<name>A0A7D5ZI73_9NEIS</name>
<evidence type="ECO:0000256" key="5">
    <source>
        <dbReference type="ARBA" id="ARBA00022801"/>
    </source>
</evidence>
<feature type="binding site" evidence="7">
    <location>
        <position position="126"/>
    </location>
    <ligand>
        <name>Zn(2+)</name>
        <dbReference type="ChEBI" id="CHEBI:29105"/>
        <note>catalytic</note>
    </ligand>
</feature>
<keyword evidence="6 7" id="KW-0862">Zinc</keyword>
<sequence length="160" mass="18162">MSKNIEISIQNESTFSPIPRKKLLKEWVRAALGAQVEMAQITLRFVDAIEGQTLNREYRQKDYATNVLTFTFNDDMPQIDGMPLLGDLVFCGSVIEREAIEQNKPLLAHYCHMVVHGALHLQGFDHIEDDEAETMESLETQIVMGLGYDDPYLSEKTADI</sequence>
<dbReference type="GO" id="GO:0004521">
    <property type="term" value="F:RNA endonuclease activity"/>
    <property type="evidence" value="ECO:0007669"/>
    <property type="project" value="UniProtKB-UniRule"/>
</dbReference>
<dbReference type="EMBL" id="CP058952">
    <property type="protein sequence ID" value="QLI80950.1"/>
    <property type="molecule type" value="Genomic_DNA"/>
</dbReference>
<dbReference type="SUPFAM" id="SSF55486">
    <property type="entry name" value="Metalloproteases ('zincins'), catalytic domain"/>
    <property type="match status" value="1"/>
</dbReference>
<keyword evidence="7" id="KW-0690">Ribosome biogenesis</keyword>
<evidence type="ECO:0000256" key="2">
    <source>
        <dbReference type="ARBA" id="ARBA00022722"/>
    </source>
</evidence>
<gene>
    <name evidence="7 8" type="primary">ybeY</name>
    <name evidence="8" type="ORF">HZU75_05105</name>
</gene>
<keyword evidence="5 7" id="KW-0378">Hydrolase</keyword>
<dbReference type="PANTHER" id="PTHR46986">
    <property type="entry name" value="ENDORIBONUCLEASE YBEY, CHLOROPLASTIC"/>
    <property type="match status" value="1"/>
</dbReference>
<evidence type="ECO:0000256" key="6">
    <source>
        <dbReference type="ARBA" id="ARBA00022833"/>
    </source>
</evidence>
<dbReference type="HAMAP" id="MF_00009">
    <property type="entry name" value="Endoribonucl_YbeY"/>
    <property type="match status" value="1"/>
</dbReference>
<dbReference type="InterPro" id="IPR020549">
    <property type="entry name" value="YbeY_CS"/>
</dbReference>
<dbReference type="NCBIfam" id="TIGR00043">
    <property type="entry name" value="rRNA maturation RNase YbeY"/>
    <property type="match status" value="1"/>
</dbReference>
<comment type="similarity">
    <text evidence="1 7">Belongs to the endoribonuclease YbeY family.</text>
</comment>
<evidence type="ECO:0000256" key="4">
    <source>
        <dbReference type="ARBA" id="ARBA00022759"/>
    </source>
</evidence>
<dbReference type="GO" id="GO:0008270">
    <property type="term" value="F:zinc ion binding"/>
    <property type="evidence" value="ECO:0007669"/>
    <property type="project" value="UniProtKB-UniRule"/>
</dbReference>
<dbReference type="Gene3D" id="3.40.390.30">
    <property type="entry name" value="Metalloproteases ('zincins'), catalytic domain"/>
    <property type="match status" value="1"/>
</dbReference>
<dbReference type="InterPro" id="IPR023091">
    <property type="entry name" value="MetalPrtase_cat_dom_sf_prd"/>
</dbReference>
<dbReference type="KEGG" id="cfon:HZU75_05105"/>
<evidence type="ECO:0000256" key="7">
    <source>
        <dbReference type="HAMAP-Rule" id="MF_00009"/>
    </source>
</evidence>
<comment type="cofactor">
    <cofactor evidence="7">
        <name>Zn(2+)</name>
        <dbReference type="ChEBI" id="CHEBI:29105"/>
    </cofactor>
    <text evidence="7">Binds 1 zinc ion.</text>
</comment>
<keyword evidence="7" id="KW-0698">rRNA processing</keyword>
<feature type="binding site" evidence="7">
    <location>
        <position position="120"/>
    </location>
    <ligand>
        <name>Zn(2+)</name>
        <dbReference type="ChEBI" id="CHEBI:29105"/>
        <note>catalytic</note>
    </ligand>
</feature>
<dbReference type="EC" id="3.1.-.-" evidence="7"/>
<dbReference type="GO" id="GO:0006364">
    <property type="term" value="P:rRNA processing"/>
    <property type="evidence" value="ECO:0007669"/>
    <property type="project" value="UniProtKB-UniRule"/>
</dbReference>
<keyword evidence="9" id="KW-1185">Reference proteome</keyword>
<keyword evidence="3 7" id="KW-0479">Metal-binding</keyword>
<keyword evidence="7" id="KW-0963">Cytoplasm</keyword>
<comment type="subcellular location">
    <subcellularLocation>
        <location evidence="7">Cytoplasm</location>
    </subcellularLocation>
</comment>
<keyword evidence="2 7" id="KW-0540">Nuclease</keyword>
<dbReference type="Proteomes" id="UP000510822">
    <property type="component" value="Chromosome"/>
</dbReference>
<dbReference type="PROSITE" id="PS01306">
    <property type="entry name" value="UPF0054"/>
    <property type="match status" value="1"/>
</dbReference>
<accession>A0A7D5ZI73</accession>
<evidence type="ECO:0000313" key="9">
    <source>
        <dbReference type="Proteomes" id="UP000510822"/>
    </source>
</evidence>
<dbReference type="GO" id="GO:0004222">
    <property type="term" value="F:metalloendopeptidase activity"/>
    <property type="evidence" value="ECO:0007669"/>
    <property type="project" value="InterPro"/>
</dbReference>
<feature type="binding site" evidence="7">
    <location>
        <position position="116"/>
    </location>
    <ligand>
        <name>Zn(2+)</name>
        <dbReference type="ChEBI" id="CHEBI:29105"/>
        <note>catalytic</note>
    </ligand>
</feature>
<dbReference type="GO" id="GO:0005737">
    <property type="term" value="C:cytoplasm"/>
    <property type="evidence" value="ECO:0007669"/>
    <property type="project" value="UniProtKB-SubCell"/>
</dbReference>
<dbReference type="InterPro" id="IPR002036">
    <property type="entry name" value="YbeY"/>
</dbReference>
<evidence type="ECO:0000256" key="3">
    <source>
        <dbReference type="ARBA" id="ARBA00022723"/>
    </source>
</evidence>
<dbReference type="Pfam" id="PF02130">
    <property type="entry name" value="YbeY"/>
    <property type="match status" value="1"/>
</dbReference>
<reference evidence="8 9" key="1">
    <citation type="journal article" date="2016" name="Int. J. Syst. Evol. Microbiol.">
        <title>Chitinibacter fontanus sp. nov., isolated from a spring.</title>
        <authorList>
            <person name="Sheu S.Y."/>
            <person name="Li Y.S."/>
            <person name="Young C.C."/>
            <person name="Chen W.M."/>
        </authorList>
    </citation>
    <scope>NUCLEOTIDE SEQUENCE [LARGE SCALE GENOMIC DNA]</scope>
    <source>
        <strain evidence="8 9">STM-7</strain>
    </source>
</reference>
<evidence type="ECO:0000313" key="8">
    <source>
        <dbReference type="EMBL" id="QLI80950.1"/>
    </source>
</evidence>
<dbReference type="RefSeq" id="WP_180308082.1">
    <property type="nucleotide sequence ID" value="NZ_CP058952.1"/>
</dbReference>
<dbReference type="PANTHER" id="PTHR46986:SF1">
    <property type="entry name" value="ENDORIBONUCLEASE YBEY, CHLOROPLASTIC"/>
    <property type="match status" value="1"/>
</dbReference>
<evidence type="ECO:0000256" key="1">
    <source>
        <dbReference type="ARBA" id="ARBA00010875"/>
    </source>
</evidence>
<keyword evidence="4 7" id="KW-0255">Endonuclease</keyword>
<organism evidence="8 9">
    <name type="scientific">Chitinibacter fontanus</name>
    <dbReference type="NCBI Taxonomy" id="1737446"/>
    <lineage>
        <taxon>Bacteria</taxon>
        <taxon>Pseudomonadati</taxon>
        <taxon>Pseudomonadota</taxon>
        <taxon>Betaproteobacteria</taxon>
        <taxon>Neisseriales</taxon>
        <taxon>Chitinibacteraceae</taxon>
        <taxon>Chitinibacter</taxon>
    </lineage>
</organism>
<comment type="function">
    <text evidence="7">Single strand-specific metallo-endoribonuclease involved in late-stage 70S ribosome quality control and in maturation of the 3' terminus of the 16S rRNA.</text>
</comment>
<dbReference type="AlphaFoldDB" id="A0A7D5ZI73"/>